<keyword evidence="1" id="KW-0472">Membrane</keyword>
<gene>
    <name evidence="2" type="ORF">HMPREF9240_00615</name>
</gene>
<keyword evidence="1" id="KW-1133">Transmembrane helix</keyword>
<protein>
    <submittedName>
        <fullName evidence="2">Uncharacterized protein</fullName>
    </submittedName>
</protein>
<keyword evidence="3" id="KW-1185">Reference proteome</keyword>
<keyword evidence="1" id="KW-0812">Transmembrane</keyword>
<comment type="caution">
    <text evidence="2">The sequence shown here is derived from an EMBL/GenBank/DDBJ whole genome shotgun (WGS) entry which is preliminary data.</text>
</comment>
<evidence type="ECO:0000313" key="3">
    <source>
        <dbReference type="Proteomes" id="UP000006075"/>
    </source>
</evidence>
<name>K0YUD4_9ACTO</name>
<dbReference type="EMBL" id="AGWP01000004">
    <property type="protein sequence ID" value="EJZ87266.1"/>
    <property type="molecule type" value="Genomic_DNA"/>
</dbReference>
<evidence type="ECO:0000256" key="1">
    <source>
        <dbReference type="SAM" id="Phobius"/>
    </source>
</evidence>
<organism evidence="2 3">
    <name type="scientific">Winkia neuii BV029A5</name>
    <dbReference type="NCBI Taxonomy" id="888439"/>
    <lineage>
        <taxon>Bacteria</taxon>
        <taxon>Bacillati</taxon>
        <taxon>Actinomycetota</taxon>
        <taxon>Actinomycetes</taxon>
        <taxon>Actinomycetales</taxon>
        <taxon>Actinomycetaceae</taxon>
        <taxon>Winkia</taxon>
    </lineage>
</organism>
<reference evidence="2 3" key="1">
    <citation type="submission" date="2012-07" db="EMBL/GenBank/DDBJ databases">
        <title>The Genome Sequence of Actinomyces neuii subsp. anitratus BVS029A5.</title>
        <authorList>
            <consortium name="The Broad Institute Genome Sequencing Platform"/>
            <person name="Earl A."/>
            <person name="Ward D."/>
            <person name="Feldgarden M."/>
            <person name="Gevers D."/>
            <person name="Saerens B."/>
            <person name="Vaneechoutte M."/>
            <person name="Walker B."/>
            <person name="Young S.K."/>
            <person name="Zeng Q."/>
            <person name="Gargeya S."/>
            <person name="Fitzgerald M."/>
            <person name="Haas B."/>
            <person name="Abouelleil A."/>
            <person name="Alvarado L."/>
            <person name="Arachchi H.M."/>
            <person name="Berlin A."/>
            <person name="Chapman S.B."/>
            <person name="Goldberg J."/>
            <person name="Griggs A."/>
            <person name="Gujja S."/>
            <person name="Hansen M."/>
            <person name="Howarth C."/>
            <person name="Imamovic A."/>
            <person name="Larimer J."/>
            <person name="McCowen C."/>
            <person name="Montmayeur A."/>
            <person name="Murphy C."/>
            <person name="Neiman D."/>
            <person name="Pearson M."/>
            <person name="Priest M."/>
            <person name="Roberts A."/>
            <person name="Saif S."/>
            <person name="Shea T."/>
            <person name="Sisk P."/>
            <person name="Sykes S."/>
            <person name="Wortman J."/>
            <person name="Nusbaum C."/>
            <person name="Birren B."/>
        </authorList>
    </citation>
    <scope>NUCLEOTIDE SEQUENCE [LARGE SCALE GENOMIC DNA]</scope>
    <source>
        <strain evidence="2 3">BVS029A5</strain>
    </source>
</reference>
<evidence type="ECO:0000313" key="2">
    <source>
        <dbReference type="EMBL" id="EJZ87266.1"/>
    </source>
</evidence>
<dbReference type="AlphaFoldDB" id="K0YUD4"/>
<proteinExistence type="predicted"/>
<dbReference type="Proteomes" id="UP000006075">
    <property type="component" value="Unassembled WGS sequence"/>
</dbReference>
<accession>K0YUD4</accession>
<feature type="transmembrane region" description="Helical" evidence="1">
    <location>
        <begin position="26"/>
        <end position="43"/>
    </location>
</feature>
<dbReference type="HOGENOM" id="CLU_2550733_0_0_11"/>
<sequence>MERAKLLLQEALTSLERCLSPSGFQLLKLGLLFSTLATINAWINANHQEIFIESGNDIGALRTYMWFFLVLLSLAGVFNLVD</sequence>
<feature type="transmembrane region" description="Helical" evidence="1">
    <location>
        <begin position="63"/>
        <end position="81"/>
    </location>
</feature>
<dbReference type="PATRIC" id="fig|888439.3.peg.619"/>